<evidence type="ECO:0000256" key="2">
    <source>
        <dbReference type="SAM" id="SignalP"/>
    </source>
</evidence>
<feature type="chain" id="PRO_5019406214" description="Secreted protein" evidence="2">
    <location>
        <begin position="21"/>
        <end position="111"/>
    </location>
</feature>
<comment type="caution">
    <text evidence="3">The sequence shown here is derived from an EMBL/GenBank/DDBJ whole genome shotgun (WGS) entry which is preliminary data.</text>
</comment>
<keyword evidence="4" id="KW-1185">Reference proteome</keyword>
<feature type="compositionally biased region" description="Low complexity" evidence="1">
    <location>
        <begin position="36"/>
        <end position="54"/>
    </location>
</feature>
<proteinExistence type="predicted"/>
<reference evidence="3 4" key="1">
    <citation type="journal article" date="2018" name="Nat. Ecol. Evol.">
        <title>Shark genomes provide insights into elasmobranch evolution and the origin of vertebrates.</title>
        <authorList>
            <person name="Hara Y"/>
            <person name="Yamaguchi K"/>
            <person name="Onimaru K"/>
            <person name="Kadota M"/>
            <person name="Koyanagi M"/>
            <person name="Keeley SD"/>
            <person name="Tatsumi K"/>
            <person name="Tanaka K"/>
            <person name="Motone F"/>
            <person name="Kageyama Y"/>
            <person name="Nozu R"/>
            <person name="Adachi N"/>
            <person name="Nishimura O"/>
            <person name="Nakagawa R"/>
            <person name="Tanegashima C"/>
            <person name="Kiyatake I"/>
            <person name="Matsumoto R"/>
            <person name="Murakumo K"/>
            <person name="Nishida K"/>
            <person name="Terakita A"/>
            <person name="Kuratani S"/>
            <person name="Sato K"/>
            <person name="Hyodo S Kuraku.S."/>
        </authorList>
    </citation>
    <scope>NUCLEOTIDE SEQUENCE [LARGE SCALE GENOMIC DNA]</scope>
</reference>
<gene>
    <name evidence="3" type="ORF">chiPu_0022809</name>
</gene>
<feature type="signal peptide" evidence="2">
    <location>
        <begin position="1"/>
        <end position="20"/>
    </location>
</feature>
<organism evidence="3 4">
    <name type="scientific">Chiloscyllium punctatum</name>
    <name type="common">Brownbanded bambooshark</name>
    <name type="synonym">Hemiscyllium punctatum</name>
    <dbReference type="NCBI Taxonomy" id="137246"/>
    <lineage>
        <taxon>Eukaryota</taxon>
        <taxon>Metazoa</taxon>
        <taxon>Chordata</taxon>
        <taxon>Craniata</taxon>
        <taxon>Vertebrata</taxon>
        <taxon>Chondrichthyes</taxon>
        <taxon>Elasmobranchii</taxon>
        <taxon>Galeomorphii</taxon>
        <taxon>Galeoidea</taxon>
        <taxon>Orectolobiformes</taxon>
        <taxon>Hemiscylliidae</taxon>
        <taxon>Chiloscyllium</taxon>
    </lineage>
</organism>
<dbReference type="Proteomes" id="UP000287033">
    <property type="component" value="Unassembled WGS sequence"/>
</dbReference>
<accession>A0A401T8J1</accession>
<name>A0A401T8J1_CHIPU</name>
<evidence type="ECO:0008006" key="5">
    <source>
        <dbReference type="Google" id="ProtNLM"/>
    </source>
</evidence>
<sequence length="111" mass="11393">MTVLALASWASAWAWAWAWACPGTVTGPRDFPAWSPGPGRTVSVTPGPVTPVDPRAWPRPGFGVSRETRVTLGQAGTGPRAGGGARGRGRGAMAGVGGQLSPRVCPVGRFE</sequence>
<protein>
    <recommendedName>
        <fullName evidence="5">Secreted protein</fullName>
    </recommendedName>
</protein>
<keyword evidence="2" id="KW-0732">Signal</keyword>
<evidence type="ECO:0000256" key="1">
    <source>
        <dbReference type="SAM" id="MobiDB-lite"/>
    </source>
</evidence>
<evidence type="ECO:0000313" key="4">
    <source>
        <dbReference type="Proteomes" id="UP000287033"/>
    </source>
</evidence>
<dbReference type="EMBL" id="BEZZ01011493">
    <property type="protein sequence ID" value="GCC38968.1"/>
    <property type="molecule type" value="Genomic_DNA"/>
</dbReference>
<feature type="compositionally biased region" description="Gly residues" evidence="1">
    <location>
        <begin position="75"/>
        <end position="98"/>
    </location>
</feature>
<feature type="non-terminal residue" evidence="3">
    <location>
        <position position="111"/>
    </location>
</feature>
<feature type="region of interest" description="Disordered" evidence="1">
    <location>
        <begin position="31"/>
        <end position="98"/>
    </location>
</feature>
<dbReference type="AlphaFoldDB" id="A0A401T8J1"/>
<evidence type="ECO:0000313" key="3">
    <source>
        <dbReference type="EMBL" id="GCC38968.1"/>
    </source>
</evidence>